<accession>A0A4Y1ZJG0</accession>
<name>A0A4Y1ZJG0_9BACL</name>
<evidence type="ECO:0000313" key="1">
    <source>
        <dbReference type="EMBL" id="GAY79083.1"/>
    </source>
</evidence>
<sequence>MITNIGMSSEAVRASSIPLSKWNDDAIPFLKFLMSFPTFFDGAAHFMPKNMRQWRDKSVPFTFPCMPVTSTDTGGFQFK</sequence>
<evidence type="ECO:0000313" key="2">
    <source>
        <dbReference type="Proteomes" id="UP000319716"/>
    </source>
</evidence>
<dbReference type="Proteomes" id="UP000319716">
    <property type="component" value="Unassembled WGS sequence"/>
</dbReference>
<protein>
    <submittedName>
        <fullName evidence="1">Uncharacterized protein</fullName>
    </submittedName>
</protein>
<dbReference type="EMBL" id="BEXB01000085">
    <property type="protein sequence ID" value="GAY79083.1"/>
    <property type="molecule type" value="Genomic_DNA"/>
</dbReference>
<gene>
    <name evidence="1" type="ORF">NBRC111894_4637</name>
</gene>
<organism evidence="1 2">
    <name type="scientific">Sporolactobacillus inulinus</name>
    <dbReference type="NCBI Taxonomy" id="2078"/>
    <lineage>
        <taxon>Bacteria</taxon>
        <taxon>Bacillati</taxon>
        <taxon>Bacillota</taxon>
        <taxon>Bacilli</taxon>
        <taxon>Bacillales</taxon>
        <taxon>Sporolactobacillaceae</taxon>
        <taxon>Sporolactobacillus</taxon>
    </lineage>
</organism>
<reference evidence="1 2" key="1">
    <citation type="submission" date="2017-11" db="EMBL/GenBank/DDBJ databases">
        <title>Draft Genome Sequence of Sporolactobacillus inulinus NBRC 111894 Isolated from Koso, a Japanese Sugar-Vegetable Fermented Beverage.</title>
        <authorList>
            <person name="Chiou T.Y."/>
            <person name="Oshima K."/>
            <person name="Suda W."/>
            <person name="Hattori M."/>
            <person name="Takahashi T."/>
        </authorList>
    </citation>
    <scope>NUCLEOTIDE SEQUENCE [LARGE SCALE GENOMIC DNA]</scope>
    <source>
        <strain evidence="1 2">NBRC111894</strain>
    </source>
</reference>
<proteinExistence type="predicted"/>
<comment type="caution">
    <text evidence="1">The sequence shown here is derived from an EMBL/GenBank/DDBJ whole genome shotgun (WGS) entry which is preliminary data.</text>
</comment>
<dbReference type="AlphaFoldDB" id="A0A4Y1ZJG0"/>